<name>A0A9X2JNN2_9RHOB</name>
<evidence type="ECO:0000313" key="3">
    <source>
        <dbReference type="Proteomes" id="UP001139477"/>
    </source>
</evidence>
<sequence>MNIQSAERPVAEQAVATNLSAPAPHRPTLEEGFSPNDLGLSESEVNAVVDANWSHWFDTSELDRHVEWNVEDSLQDGLAEKWNIDGPALVEKLKALTTEQQDALVAEIKRRRAAVA</sequence>
<dbReference type="Proteomes" id="UP001139477">
    <property type="component" value="Unassembled WGS sequence"/>
</dbReference>
<protein>
    <submittedName>
        <fullName evidence="2">Uncharacterized protein</fullName>
    </submittedName>
</protein>
<comment type="caution">
    <text evidence="2">The sequence shown here is derived from an EMBL/GenBank/DDBJ whole genome shotgun (WGS) entry which is preliminary data.</text>
</comment>
<evidence type="ECO:0000313" key="2">
    <source>
        <dbReference type="EMBL" id="MCP1167145.1"/>
    </source>
</evidence>
<feature type="region of interest" description="Disordered" evidence="1">
    <location>
        <begin position="1"/>
        <end position="37"/>
    </location>
</feature>
<proteinExistence type="predicted"/>
<keyword evidence="3" id="KW-1185">Reference proteome</keyword>
<gene>
    <name evidence="2" type="ORF">NHG85_01150</name>
</gene>
<evidence type="ECO:0000256" key="1">
    <source>
        <dbReference type="SAM" id="MobiDB-lite"/>
    </source>
</evidence>
<accession>A0A9X2JNN2</accession>
<reference evidence="2" key="1">
    <citation type="submission" date="2022-06" db="EMBL/GenBank/DDBJ databases">
        <title>Limimaricola sediminis sp. nov., isolated from an intertidal sediment.</title>
        <authorList>
            <person name="Shao X."/>
        </authorList>
    </citation>
    <scope>NUCLEOTIDE SEQUENCE</scope>
    <source>
        <strain evidence="2">ASW11-118</strain>
    </source>
</reference>
<dbReference type="EMBL" id="JAMYXC010000018">
    <property type="protein sequence ID" value="MCP1167145.1"/>
    <property type="molecule type" value="Genomic_DNA"/>
</dbReference>
<dbReference type="AlphaFoldDB" id="A0A9X2JNN2"/>
<dbReference type="RefSeq" id="WP_253329004.1">
    <property type="nucleotide sequence ID" value="NZ_JAMYXC010000018.1"/>
</dbReference>
<organism evidence="2 3">
    <name type="scientific">Limimaricola litoreus</name>
    <dbReference type="NCBI Taxonomy" id="2955316"/>
    <lineage>
        <taxon>Bacteria</taxon>
        <taxon>Pseudomonadati</taxon>
        <taxon>Pseudomonadota</taxon>
        <taxon>Alphaproteobacteria</taxon>
        <taxon>Rhodobacterales</taxon>
        <taxon>Paracoccaceae</taxon>
        <taxon>Limimaricola</taxon>
    </lineage>
</organism>